<comment type="caution">
    <text evidence="1">The sequence shown here is derived from an EMBL/GenBank/DDBJ whole genome shotgun (WGS) entry which is preliminary data.</text>
</comment>
<dbReference type="Proteomes" id="UP001273350">
    <property type="component" value="Unassembled WGS sequence"/>
</dbReference>
<evidence type="ECO:0000313" key="1">
    <source>
        <dbReference type="EMBL" id="MDX6188976.1"/>
    </source>
</evidence>
<name>A0ABU4R8R7_9FLAO</name>
<evidence type="ECO:0008006" key="3">
    <source>
        <dbReference type="Google" id="ProtNLM"/>
    </source>
</evidence>
<organism evidence="1 2">
    <name type="scientific">Flavobacterium cupriresistens</name>
    <dbReference type="NCBI Taxonomy" id="2893885"/>
    <lineage>
        <taxon>Bacteria</taxon>
        <taxon>Pseudomonadati</taxon>
        <taxon>Bacteroidota</taxon>
        <taxon>Flavobacteriia</taxon>
        <taxon>Flavobacteriales</taxon>
        <taxon>Flavobacteriaceae</taxon>
        <taxon>Flavobacterium</taxon>
    </lineage>
</organism>
<keyword evidence="2" id="KW-1185">Reference proteome</keyword>
<dbReference type="RefSeq" id="WP_230004561.1">
    <property type="nucleotide sequence ID" value="NZ_CP087134.1"/>
</dbReference>
<accession>A0ABU4R8R7</accession>
<protein>
    <recommendedName>
        <fullName evidence="3">Antitoxin</fullName>
    </recommendedName>
</protein>
<evidence type="ECO:0000313" key="2">
    <source>
        <dbReference type="Proteomes" id="UP001273350"/>
    </source>
</evidence>
<reference evidence="1 2" key="1">
    <citation type="submission" date="2023-11" db="EMBL/GenBank/DDBJ databases">
        <title>Unpublished Manusciprt.</title>
        <authorList>
            <person name="Saticioglu I.B."/>
            <person name="Ay H."/>
            <person name="Ajmi N."/>
            <person name="Altun S."/>
            <person name="Duman M."/>
        </authorList>
    </citation>
    <scope>NUCLEOTIDE SEQUENCE [LARGE SCALE GENOMIC DNA]</scope>
    <source>
        <strain evidence="1 2">Fl-318</strain>
    </source>
</reference>
<dbReference type="EMBL" id="JAWXVI010000003">
    <property type="protein sequence ID" value="MDX6188976.1"/>
    <property type="molecule type" value="Genomic_DNA"/>
</dbReference>
<proteinExistence type="predicted"/>
<sequence length="64" mass="7563">MNAKKKQIKDNKVEEPVVEYEVQKSEFKGIDRDTFDFDAEFAKGLTPEEAKAESIKRIREWWGK</sequence>
<gene>
    <name evidence="1" type="ORF">SGQ83_06430</name>
</gene>